<dbReference type="HAMAP" id="MF_00607">
    <property type="entry name" value="16SrRNA_methyltr_A"/>
    <property type="match status" value="1"/>
</dbReference>
<dbReference type="SUPFAM" id="SSF53335">
    <property type="entry name" value="S-adenosyl-L-methionine-dependent methyltransferases"/>
    <property type="match status" value="1"/>
</dbReference>
<dbReference type="AlphaFoldDB" id="A0A1T4V5V7"/>
<dbReference type="PANTHER" id="PTHR11727:SF7">
    <property type="entry name" value="DIMETHYLADENOSINE TRANSFERASE-RELATED"/>
    <property type="match status" value="1"/>
</dbReference>
<dbReference type="PROSITE" id="PS51689">
    <property type="entry name" value="SAM_RNA_A_N6_MT"/>
    <property type="match status" value="1"/>
</dbReference>
<feature type="binding site" evidence="7 8">
    <location>
        <position position="19"/>
    </location>
    <ligand>
        <name>S-adenosyl-L-methionine</name>
        <dbReference type="ChEBI" id="CHEBI:59789"/>
    </ligand>
</feature>
<dbReference type="Proteomes" id="UP000242432">
    <property type="component" value="Unassembled WGS sequence"/>
</dbReference>
<name>A0A1T4V5V7_9GAMM</name>
<evidence type="ECO:0000256" key="3">
    <source>
        <dbReference type="ARBA" id="ARBA00022603"/>
    </source>
</evidence>
<keyword evidence="1 7" id="KW-0963">Cytoplasm</keyword>
<comment type="catalytic activity">
    <reaction evidence="7">
        <text>adenosine(1518)/adenosine(1519) in 16S rRNA + 4 S-adenosyl-L-methionine = N(6)-dimethyladenosine(1518)/N(6)-dimethyladenosine(1519) in 16S rRNA + 4 S-adenosyl-L-homocysteine + 4 H(+)</text>
        <dbReference type="Rhea" id="RHEA:19609"/>
        <dbReference type="Rhea" id="RHEA-COMP:10232"/>
        <dbReference type="Rhea" id="RHEA-COMP:10233"/>
        <dbReference type="ChEBI" id="CHEBI:15378"/>
        <dbReference type="ChEBI" id="CHEBI:57856"/>
        <dbReference type="ChEBI" id="CHEBI:59789"/>
        <dbReference type="ChEBI" id="CHEBI:74411"/>
        <dbReference type="ChEBI" id="CHEBI:74493"/>
        <dbReference type="EC" id="2.1.1.182"/>
    </reaction>
</comment>
<dbReference type="InterPro" id="IPR020596">
    <property type="entry name" value="rRNA_Ade_Mease_Trfase_CS"/>
</dbReference>
<keyword evidence="3 7" id="KW-0489">Methyltransferase</keyword>
<gene>
    <name evidence="7" type="primary">rsmA</name>
    <name evidence="7" type="synonym">ksgA</name>
    <name evidence="10" type="ORF">SAMN02745213_00859</name>
</gene>
<feature type="domain" description="Ribosomal RNA adenine methylase transferase N-terminal" evidence="9">
    <location>
        <begin position="24"/>
        <end position="193"/>
    </location>
</feature>
<evidence type="ECO:0000256" key="2">
    <source>
        <dbReference type="ARBA" id="ARBA00022552"/>
    </source>
</evidence>
<dbReference type="PROSITE" id="PS01131">
    <property type="entry name" value="RRNA_A_DIMETH"/>
    <property type="match status" value="1"/>
</dbReference>
<organism evidence="10 11">
    <name type="scientific">Succinivibrio dextrinosolvens DSM 3072</name>
    <dbReference type="NCBI Taxonomy" id="1123324"/>
    <lineage>
        <taxon>Bacteria</taxon>
        <taxon>Pseudomonadati</taxon>
        <taxon>Pseudomonadota</taxon>
        <taxon>Gammaproteobacteria</taxon>
        <taxon>Aeromonadales</taxon>
        <taxon>Succinivibrionaceae</taxon>
        <taxon>Succinivibrio</taxon>
    </lineage>
</organism>
<evidence type="ECO:0000256" key="8">
    <source>
        <dbReference type="PROSITE-ProRule" id="PRU01026"/>
    </source>
</evidence>
<dbReference type="STRING" id="83771.SAMN02910357_01769"/>
<evidence type="ECO:0000256" key="4">
    <source>
        <dbReference type="ARBA" id="ARBA00022679"/>
    </source>
</evidence>
<evidence type="ECO:0000256" key="7">
    <source>
        <dbReference type="HAMAP-Rule" id="MF_00607"/>
    </source>
</evidence>
<dbReference type="SMART" id="SM00650">
    <property type="entry name" value="rADc"/>
    <property type="match status" value="1"/>
</dbReference>
<evidence type="ECO:0000313" key="10">
    <source>
        <dbReference type="EMBL" id="SKA60296.1"/>
    </source>
</evidence>
<dbReference type="Gene3D" id="3.40.50.150">
    <property type="entry name" value="Vaccinia Virus protein VP39"/>
    <property type="match status" value="1"/>
</dbReference>
<keyword evidence="5 7" id="KW-0949">S-adenosyl-L-methionine</keyword>
<dbReference type="EMBL" id="FUXX01000010">
    <property type="protein sequence ID" value="SKA60296.1"/>
    <property type="molecule type" value="Genomic_DNA"/>
</dbReference>
<proteinExistence type="inferred from homology"/>
<reference evidence="11" key="1">
    <citation type="submission" date="2017-02" db="EMBL/GenBank/DDBJ databases">
        <authorList>
            <person name="Varghese N."/>
            <person name="Submissions S."/>
        </authorList>
    </citation>
    <scope>NUCLEOTIDE SEQUENCE [LARGE SCALE GENOMIC DNA]</scope>
    <source>
        <strain evidence="11">DSM 3072</strain>
    </source>
</reference>
<dbReference type="Gene3D" id="1.10.8.100">
    <property type="entry name" value="Ribosomal RNA adenine dimethylase-like, domain 2"/>
    <property type="match status" value="1"/>
</dbReference>
<evidence type="ECO:0000256" key="6">
    <source>
        <dbReference type="ARBA" id="ARBA00022884"/>
    </source>
</evidence>
<evidence type="ECO:0000256" key="5">
    <source>
        <dbReference type="ARBA" id="ARBA00022691"/>
    </source>
</evidence>
<dbReference type="InterPro" id="IPR001737">
    <property type="entry name" value="KsgA/Erm"/>
</dbReference>
<dbReference type="GO" id="GO:0052908">
    <property type="term" value="F:16S rRNA (adenine(1518)-N(6)/adenine(1519)-N(6))-dimethyltransferase activity"/>
    <property type="evidence" value="ECO:0007669"/>
    <property type="project" value="UniProtKB-EC"/>
</dbReference>
<protein>
    <recommendedName>
        <fullName evidence="7">Ribosomal RNA small subunit methyltransferase A</fullName>
        <ecNumber evidence="7">2.1.1.182</ecNumber>
    </recommendedName>
    <alternativeName>
        <fullName evidence="7">16S rRNA (adenine(1518)-N(6)/adenine(1519)-N(6))-dimethyltransferase</fullName>
    </alternativeName>
    <alternativeName>
        <fullName evidence="7">16S rRNA dimethyladenosine transferase</fullName>
    </alternativeName>
    <alternativeName>
        <fullName evidence="7">16S rRNA dimethylase</fullName>
    </alternativeName>
    <alternativeName>
        <fullName evidence="7">S-adenosylmethionine-6-N', N'-adenosyl(rRNA) dimethyltransferase</fullName>
    </alternativeName>
</protein>
<dbReference type="Pfam" id="PF00398">
    <property type="entry name" value="RrnaAD"/>
    <property type="match status" value="1"/>
</dbReference>
<dbReference type="FunFam" id="1.10.8.100:FF:000001">
    <property type="entry name" value="Ribosomal RNA small subunit methyltransferase A"/>
    <property type="match status" value="1"/>
</dbReference>
<dbReference type="NCBIfam" id="TIGR00755">
    <property type="entry name" value="ksgA"/>
    <property type="match status" value="1"/>
</dbReference>
<feature type="binding site" evidence="7 8">
    <location>
        <position position="17"/>
    </location>
    <ligand>
        <name>S-adenosyl-L-methionine</name>
        <dbReference type="ChEBI" id="CHEBI:59789"/>
    </ligand>
</feature>
<keyword evidence="6 7" id="KW-0694">RNA-binding</keyword>
<feature type="binding site" evidence="7 8">
    <location>
        <position position="109"/>
    </location>
    <ligand>
        <name>S-adenosyl-L-methionine</name>
        <dbReference type="ChEBI" id="CHEBI:59789"/>
    </ligand>
</feature>
<dbReference type="EC" id="2.1.1.182" evidence="7"/>
<feature type="binding site" evidence="7 8">
    <location>
        <position position="89"/>
    </location>
    <ligand>
        <name>S-adenosyl-L-methionine</name>
        <dbReference type="ChEBI" id="CHEBI:59789"/>
    </ligand>
</feature>
<accession>A0A1T4V5V7</accession>
<keyword evidence="2 7" id="KW-0698">rRNA processing</keyword>
<keyword evidence="4 7" id="KW-0808">Transferase</keyword>
<dbReference type="PANTHER" id="PTHR11727">
    <property type="entry name" value="DIMETHYLADENOSINE TRANSFERASE"/>
    <property type="match status" value="1"/>
</dbReference>
<dbReference type="InterPro" id="IPR020598">
    <property type="entry name" value="rRNA_Ade_methylase_Trfase_N"/>
</dbReference>
<feature type="binding site" evidence="7 8">
    <location>
        <position position="44"/>
    </location>
    <ligand>
        <name>S-adenosyl-L-methionine</name>
        <dbReference type="ChEBI" id="CHEBI:59789"/>
    </ligand>
</feature>
<feature type="binding site" evidence="7 8">
    <location>
        <position position="65"/>
    </location>
    <ligand>
        <name>S-adenosyl-L-methionine</name>
        <dbReference type="ChEBI" id="CHEBI:59789"/>
    </ligand>
</feature>
<dbReference type="InterPro" id="IPR023165">
    <property type="entry name" value="rRNA_Ade_diMease-like_C"/>
</dbReference>
<comment type="function">
    <text evidence="7">Specifically dimethylates two adjacent adenosines (A1518 and A1519) in the loop of a conserved hairpin near the 3'-end of 16S rRNA in the 30S particle. May play a critical role in biogenesis of 30S subunits.</text>
</comment>
<evidence type="ECO:0000256" key="1">
    <source>
        <dbReference type="ARBA" id="ARBA00022490"/>
    </source>
</evidence>
<dbReference type="InterPro" id="IPR011530">
    <property type="entry name" value="rRNA_adenine_dimethylase"/>
</dbReference>
<comment type="similarity">
    <text evidence="7">Belongs to the class I-like SAM-binding methyltransferase superfamily. rRNA adenine N(6)-methyltransferase family. RsmA subfamily.</text>
</comment>
<dbReference type="RefSeq" id="WP_031491095.1">
    <property type="nucleotide sequence ID" value="NZ_FUXX01000010.1"/>
</dbReference>
<sequence length="265" mass="29745">MALPPVHMKARKRFGQNFLVNDHIIGQIVDAINPKEGEKLVEIGPGHAALTRPVLERAKSLTAIELDRDLVEILKHDPFLKGLTIIEGDALKVDFEKIEGAGNLRVFGNLPYNITSPIIFHLLSQRGIIDMHFMLQKEVVERLAAAPNSKDYGRLTVMTQFHANVIPMLIVPPSAFRPAPKVTSAVVRLKPKDLTDEERALVPYLNNVTTTAFSARRKTIRNALSKFFTENEIIDMGLDPIIRAENIPVEKYVELAKAIKYRDKV</sequence>
<keyword evidence="11" id="KW-1185">Reference proteome</keyword>
<dbReference type="GO" id="GO:0005829">
    <property type="term" value="C:cytosol"/>
    <property type="evidence" value="ECO:0007669"/>
    <property type="project" value="TreeGrafter"/>
</dbReference>
<dbReference type="GO" id="GO:0003723">
    <property type="term" value="F:RNA binding"/>
    <property type="evidence" value="ECO:0007669"/>
    <property type="project" value="UniProtKB-UniRule"/>
</dbReference>
<dbReference type="InterPro" id="IPR029063">
    <property type="entry name" value="SAM-dependent_MTases_sf"/>
</dbReference>
<comment type="subcellular location">
    <subcellularLocation>
        <location evidence="7">Cytoplasm</location>
    </subcellularLocation>
</comment>
<evidence type="ECO:0000259" key="9">
    <source>
        <dbReference type="SMART" id="SM00650"/>
    </source>
</evidence>
<evidence type="ECO:0000313" key="11">
    <source>
        <dbReference type="Proteomes" id="UP000242432"/>
    </source>
</evidence>